<dbReference type="Proteomes" id="UP000799766">
    <property type="component" value="Unassembled WGS sequence"/>
</dbReference>
<feature type="region of interest" description="Disordered" evidence="1">
    <location>
        <begin position="201"/>
        <end position="223"/>
    </location>
</feature>
<feature type="compositionally biased region" description="Low complexity" evidence="1">
    <location>
        <begin position="93"/>
        <end position="109"/>
    </location>
</feature>
<dbReference type="PANTHER" id="PTHR37544">
    <property type="entry name" value="SPRAY-RELATED"/>
    <property type="match status" value="1"/>
</dbReference>
<feature type="compositionally biased region" description="Basic and acidic residues" evidence="1">
    <location>
        <begin position="210"/>
        <end position="219"/>
    </location>
</feature>
<dbReference type="EMBL" id="MU001709">
    <property type="protein sequence ID" value="KAF2452427.1"/>
    <property type="molecule type" value="Genomic_DNA"/>
</dbReference>
<feature type="transmembrane region" description="Helical" evidence="2">
    <location>
        <begin position="361"/>
        <end position="383"/>
    </location>
</feature>
<keyword evidence="2" id="KW-0472">Membrane</keyword>
<keyword evidence="2" id="KW-1133">Transmembrane helix</keyword>
<accession>A0A6A6NLT9</accession>
<dbReference type="InterPro" id="IPR021840">
    <property type="entry name" value="DUF3433"/>
</dbReference>
<dbReference type="Pfam" id="PF11915">
    <property type="entry name" value="DUF3433"/>
    <property type="match status" value="2"/>
</dbReference>
<evidence type="ECO:0000256" key="2">
    <source>
        <dbReference type="SAM" id="Phobius"/>
    </source>
</evidence>
<name>A0A6A6NLT9_9PEZI</name>
<protein>
    <recommendedName>
        <fullName evidence="5">Phosphoribosylaminoimidazole-succinocarboxamide synthase</fullName>
    </recommendedName>
</protein>
<feature type="transmembrane region" description="Helical" evidence="2">
    <location>
        <begin position="677"/>
        <end position="698"/>
    </location>
</feature>
<feature type="compositionally biased region" description="Polar residues" evidence="1">
    <location>
        <begin position="1"/>
        <end position="16"/>
    </location>
</feature>
<evidence type="ECO:0000313" key="4">
    <source>
        <dbReference type="Proteomes" id="UP000799766"/>
    </source>
</evidence>
<keyword evidence="2" id="KW-0812">Transmembrane</keyword>
<feature type="compositionally biased region" description="Low complexity" evidence="1">
    <location>
        <begin position="31"/>
        <end position="40"/>
    </location>
</feature>
<feature type="transmembrane region" description="Helical" evidence="2">
    <location>
        <begin position="254"/>
        <end position="274"/>
    </location>
</feature>
<dbReference type="OrthoDB" id="3057599at2759"/>
<feature type="transmembrane region" description="Helical" evidence="2">
    <location>
        <begin position="294"/>
        <end position="317"/>
    </location>
</feature>
<proteinExistence type="predicted"/>
<keyword evidence="4" id="KW-1185">Reference proteome</keyword>
<evidence type="ECO:0008006" key="5">
    <source>
        <dbReference type="Google" id="ProtNLM"/>
    </source>
</evidence>
<gene>
    <name evidence="3" type="ORF">BDY21DRAFT_329159</name>
</gene>
<organism evidence="3 4">
    <name type="scientific">Lineolata rhizophorae</name>
    <dbReference type="NCBI Taxonomy" id="578093"/>
    <lineage>
        <taxon>Eukaryota</taxon>
        <taxon>Fungi</taxon>
        <taxon>Dikarya</taxon>
        <taxon>Ascomycota</taxon>
        <taxon>Pezizomycotina</taxon>
        <taxon>Dothideomycetes</taxon>
        <taxon>Dothideomycetes incertae sedis</taxon>
        <taxon>Lineolatales</taxon>
        <taxon>Lineolataceae</taxon>
        <taxon>Lineolata</taxon>
    </lineage>
</organism>
<feature type="transmembrane region" description="Helical" evidence="2">
    <location>
        <begin position="718"/>
        <end position="737"/>
    </location>
</feature>
<feature type="transmembrane region" description="Helical" evidence="2">
    <location>
        <begin position="608"/>
        <end position="625"/>
    </location>
</feature>
<feature type="transmembrane region" description="Helical" evidence="2">
    <location>
        <begin position="553"/>
        <end position="575"/>
    </location>
</feature>
<feature type="region of interest" description="Disordered" evidence="1">
    <location>
        <begin position="812"/>
        <end position="832"/>
    </location>
</feature>
<sequence length="882" mass="98952">MNSNESFSLRNTTVNRPQLAHAESQHSITASEDYYSLSESRSSESDERSQRPGHYATPPSRFRSPQQSHELLQQSQSSLAQSLRPQRRPSRDAAAGPSAPEPAAGTSSEKSLKKQPSPPYLQQAPAASPIPEEHAGQMDPGMSPATTPGVDETPYIRFAIDQLTRDEEIRGTRLYHGLDDEDDYPVDRIIADPAMGYIDVAPPAAQAPPRSEEPPRKSESPVGRDMFVPIDPQVKSLQHPTLNFLPSILRPHMLGLYMFLCLAVLVLLIVSAVWSLRRNGLWDYDGFGGSRYFVFQYLPTLIDTIILVWLFQIQIAVMRIVPFMSMADHSNTARTPGILLDMYPSEFLVPKFQYFRAGQPILGACFVIFWLFPFTIPLLASSYNVRYFTNTSPNLWRWVAVQGVIWTVVVLYVFLIFALVLLCLVIWRRDTGLKWDPRSLADLICMLERSNIMNDYAGSEAFTSKSEFHYRLAHRTDRLGYWHTSKRPRDIFYGIGEPGGATRMYSIEQGKIREKAPEMSFMDLESHPYDDERPDLYSPEVRRGYLPWYLKDTFVVAWITIVFVLLIAFLVVSFVNRAVGRGFLPDVPVATNAGKPTSDRAGFSASNFLYSFVPATIGLLLYLLIQTVDFAFRRLTPFAELSSPRGATAEMSLLLDYPFRLPFSITISAFLNRHYRVALFSFASLLASVLPTLAGGVFWTQYYPPSNTIRVAAQLPGFIALCAFLALYALAVVALLVPSLPSRGARLALPHALTAPAHAVSWLYQSRLLSDRAFREPHTKAELVTRLVGAPVGGPWGRSMVALGMASSSQRNVVKMNEEKRPARKAEEAEALRRPLPARDSLVEPGDVRYGFGVFLGRDGREHLGVDRVRRVGTREMTILDR</sequence>
<dbReference type="PANTHER" id="PTHR37544:SF1">
    <property type="entry name" value="PHOSPHORIBOSYLAMINOIMIDAZOLE-SUCCINOCARBOXAMIDE SYNTHASE"/>
    <property type="match status" value="1"/>
</dbReference>
<feature type="compositionally biased region" description="Basic and acidic residues" evidence="1">
    <location>
        <begin position="816"/>
        <end position="832"/>
    </location>
</feature>
<evidence type="ECO:0000256" key="1">
    <source>
        <dbReference type="SAM" id="MobiDB-lite"/>
    </source>
</evidence>
<reference evidence="3" key="1">
    <citation type="journal article" date="2020" name="Stud. Mycol.">
        <title>101 Dothideomycetes genomes: a test case for predicting lifestyles and emergence of pathogens.</title>
        <authorList>
            <person name="Haridas S."/>
            <person name="Albert R."/>
            <person name="Binder M."/>
            <person name="Bloem J."/>
            <person name="Labutti K."/>
            <person name="Salamov A."/>
            <person name="Andreopoulos B."/>
            <person name="Baker S."/>
            <person name="Barry K."/>
            <person name="Bills G."/>
            <person name="Bluhm B."/>
            <person name="Cannon C."/>
            <person name="Castanera R."/>
            <person name="Culley D."/>
            <person name="Daum C."/>
            <person name="Ezra D."/>
            <person name="Gonzalez J."/>
            <person name="Henrissat B."/>
            <person name="Kuo A."/>
            <person name="Liang C."/>
            <person name="Lipzen A."/>
            <person name="Lutzoni F."/>
            <person name="Magnuson J."/>
            <person name="Mondo S."/>
            <person name="Nolan M."/>
            <person name="Ohm R."/>
            <person name="Pangilinan J."/>
            <person name="Park H.-J."/>
            <person name="Ramirez L."/>
            <person name="Alfaro M."/>
            <person name="Sun H."/>
            <person name="Tritt A."/>
            <person name="Yoshinaga Y."/>
            <person name="Zwiers L.-H."/>
            <person name="Turgeon B."/>
            <person name="Goodwin S."/>
            <person name="Spatafora J."/>
            <person name="Crous P."/>
            <person name="Grigoriev I."/>
        </authorList>
    </citation>
    <scope>NUCLEOTIDE SEQUENCE</scope>
    <source>
        <strain evidence="3">ATCC 16933</strain>
    </source>
</reference>
<feature type="transmembrane region" description="Helical" evidence="2">
    <location>
        <begin position="403"/>
        <end position="427"/>
    </location>
</feature>
<feature type="compositionally biased region" description="Basic and acidic residues" evidence="1">
    <location>
        <begin position="41"/>
        <end position="50"/>
    </location>
</feature>
<dbReference type="AlphaFoldDB" id="A0A6A6NLT9"/>
<feature type="compositionally biased region" description="Low complexity" evidence="1">
    <location>
        <begin position="64"/>
        <end position="83"/>
    </location>
</feature>
<feature type="region of interest" description="Disordered" evidence="1">
    <location>
        <begin position="1"/>
        <end position="151"/>
    </location>
</feature>
<evidence type="ECO:0000313" key="3">
    <source>
        <dbReference type="EMBL" id="KAF2452427.1"/>
    </source>
</evidence>